<proteinExistence type="predicted"/>
<sequence length="231" mass="25643">MLACFATCNATEYDISCLKSIKESLEDPSGTLSKWEFTGMSKFGFCEFPRVRCWGNKNKVHSIDLAGMRLRGPLPIGIINCTNMSYLDLSSNYLSGPIPSNIGDGLGYIIALDLSNNNLSGPIPPSIVKWKYINSLRLDNNRLTGQIPPDMTALERIKVFNVTNNRLSGPVPIFRSSYNFSAESYANNSRLCGGPLKACNDEDNDDIFISGFAVGFSLFTILSMFYMFYFP</sequence>
<gene>
    <name evidence="1" type="ORF">L2E82_21553</name>
</gene>
<comment type="caution">
    <text evidence="1">The sequence shown here is derived from an EMBL/GenBank/DDBJ whole genome shotgun (WGS) entry which is preliminary data.</text>
</comment>
<keyword evidence="2" id="KW-1185">Reference proteome</keyword>
<protein>
    <submittedName>
        <fullName evidence="1">Uncharacterized protein</fullName>
    </submittedName>
</protein>
<reference evidence="2" key="1">
    <citation type="journal article" date="2022" name="Mol. Ecol. Resour.">
        <title>The genomes of chicory, endive, great burdock and yacon provide insights into Asteraceae palaeo-polyploidization history and plant inulin production.</title>
        <authorList>
            <person name="Fan W."/>
            <person name="Wang S."/>
            <person name="Wang H."/>
            <person name="Wang A."/>
            <person name="Jiang F."/>
            <person name="Liu H."/>
            <person name="Zhao H."/>
            <person name="Xu D."/>
            <person name="Zhang Y."/>
        </authorList>
    </citation>
    <scope>NUCLEOTIDE SEQUENCE [LARGE SCALE GENOMIC DNA]</scope>
    <source>
        <strain evidence="2">cv. Punajuju</strain>
    </source>
</reference>
<name>A0ACB9DVN6_CICIN</name>
<organism evidence="1 2">
    <name type="scientific">Cichorium intybus</name>
    <name type="common">Chicory</name>
    <dbReference type="NCBI Taxonomy" id="13427"/>
    <lineage>
        <taxon>Eukaryota</taxon>
        <taxon>Viridiplantae</taxon>
        <taxon>Streptophyta</taxon>
        <taxon>Embryophyta</taxon>
        <taxon>Tracheophyta</taxon>
        <taxon>Spermatophyta</taxon>
        <taxon>Magnoliopsida</taxon>
        <taxon>eudicotyledons</taxon>
        <taxon>Gunneridae</taxon>
        <taxon>Pentapetalae</taxon>
        <taxon>asterids</taxon>
        <taxon>campanulids</taxon>
        <taxon>Asterales</taxon>
        <taxon>Asteraceae</taxon>
        <taxon>Cichorioideae</taxon>
        <taxon>Cichorieae</taxon>
        <taxon>Cichoriinae</taxon>
        <taxon>Cichorium</taxon>
    </lineage>
</organism>
<dbReference type="EMBL" id="CM042012">
    <property type="protein sequence ID" value="KAI3750758.1"/>
    <property type="molecule type" value="Genomic_DNA"/>
</dbReference>
<evidence type="ECO:0000313" key="2">
    <source>
        <dbReference type="Proteomes" id="UP001055811"/>
    </source>
</evidence>
<dbReference type="Proteomes" id="UP001055811">
    <property type="component" value="Linkage Group LG04"/>
</dbReference>
<evidence type="ECO:0000313" key="1">
    <source>
        <dbReference type="EMBL" id="KAI3750758.1"/>
    </source>
</evidence>
<accession>A0ACB9DVN6</accession>
<reference evidence="1 2" key="2">
    <citation type="journal article" date="2022" name="Mol. Ecol. Resour.">
        <title>The genomes of chicory, endive, great burdock and yacon provide insights into Asteraceae paleo-polyploidization history and plant inulin production.</title>
        <authorList>
            <person name="Fan W."/>
            <person name="Wang S."/>
            <person name="Wang H."/>
            <person name="Wang A."/>
            <person name="Jiang F."/>
            <person name="Liu H."/>
            <person name="Zhao H."/>
            <person name="Xu D."/>
            <person name="Zhang Y."/>
        </authorList>
    </citation>
    <scope>NUCLEOTIDE SEQUENCE [LARGE SCALE GENOMIC DNA]</scope>
    <source>
        <strain evidence="2">cv. Punajuju</strain>
        <tissue evidence="1">Leaves</tissue>
    </source>
</reference>